<dbReference type="EMBL" id="JAYFUL010000061">
    <property type="protein sequence ID" value="MEA5260637.1"/>
    <property type="molecule type" value="Genomic_DNA"/>
</dbReference>
<organism evidence="1 2">
    <name type="scientific">Arcicella aquatica</name>
    <dbReference type="NCBI Taxonomy" id="217141"/>
    <lineage>
        <taxon>Bacteria</taxon>
        <taxon>Pseudomonadati</taxon>
        <taxon>Bacteroidota</taxon>
        <taxon>Cytophagia</taxon>
        <taxon>Cytophagales</taxon>
        <taxon>Flectobacillaceae</taxon>
        <taxon>Arcicella</taxon>
    </lineage>
</organism>
<evidence type="ECO:0000313" key="1">
    <source>
        <dbReference type="EMBL" id="MEA5260637.1"/>
    </source>
</evidence>
<sequence length="135" mass="15042">MKTQFDQIATLYAILNDSNLKTAISGGLYKLRRPVNSSQEDVVINSLSIGEGNLQRGIVNVNIHVPDLVVKVNGEVQNQPNIKRLGELSSLAYDILAEVSTSTYSIFIQSSTIIEERAINAHFQNIRLIFTFYNT</sequence>
<keyword evidence="2" id="KW-1185">Reference proteome</keyword>
<protein>
    <recommendedName>
        <fullName evidence="3">DUF3168 domain-containing protein</fullName>
    </recommendedName>
</protein>
<gene>
    <name evidence="1" type="ORF">VB264_22760</name>
</gene>
<proteinExistence type="predicted"/>
<name>A0ABU5QU49_9BACT</name>
<evidence type="ECO:0008006" key="3">
    <source>
        <dbReference type="Google" id="ProtNLM"/>
    </source>
</evidence>
<dbReference type="Proteomes" id="UP001304671">
    <property type="component" value="Unassembled WGS sequence"/>
</dbReference>
<comment type="caution">
    <text evidence="1">The sequence shown here is derived from an EMBL/GenBank/DDBJ whole genome shotgun (WGS) entry which is preliminary data.</text>
</comment>
<accession>A0ABU5QU49</accession>
<reference evidence="1 2" key="1">
    <citation type="submission" date="2023-12" db="EMBL/GenBank/DDBJ databases">
        <title>Novel species of the genus Arcicella isolated from rivers.</title>
        <authorList>
            <person name="Lu H."/>
        </authorList>
    </citation>
    <scope>NUCLEOTIDE SEQUENCE [LARGE SCALE GENOMIC DNA]</scope>
    <source>
        <strain evidence="1 2">LMG 21963</strain>
    </source>
</reference>
<evidence type="ECO:0000313" key="2">
    <source>
        <dbReference type="Proteomes" id="UP001304671"/>
    </source>
</evidence>
<dbReference type="RefSeq" id="WP_323253336.1">
    <property type="nucleotide sequence ID" value="NZ_JAYFUL010000061.1"/>
</dbReference>